<dbReference type="Pfam" id="PF02770">
    <property type="entry name" value="Acyl-CoA_dh_M"/>
    <property type="match status" value="1"/>
</dbReference>
<dbReference type="Gene3D" id="2.40.110.10">
    <property type="entry name" value="Butyryl-CoA Dehydrogenase, subunit A, domain 2"/>
    <property type="match status" value="1"/>
</dbReference>
<dbReference type="InterPro" id="IPR046373">
    <property type="entry name" value="Acyl-CoA_Oxase/DH_mid-dom_sf"/>
</dbReference>
<gene>
    <name evidence="9" type="ORF">GON04_22500</name>
</gene>
<dbReference type="SUPFAM" id="SSF47203">
    <property type="entry name" value="Acyl-CoA dehydrogenase C-terminal domain-like"/>
    <property type="match status" value="1"/>
</dbReference>
<evidence type="ECO:0000313" key="9">
    <source>
        <dbReference type="EMBL" id="MVQ32243.1"/>
    </source>
</evidence>
<dbReference type="InterPro" id="IPR006089">
    <property type="entry name" value="Acyl-CoA_DH_CS"/>
</dbReference>
<dbReference type="PANTHER" id="PTHR43884">
    <property type="entry name" value="ACYL-COA DEHYDROGENASE"/>
    <property type="match status" value="1"/>
</dbReference>
<sequence>MKDDARACPGLDPGTAALAAARRLLGGVRAAFDAGTLALGRQCLSNGRLDGRKLDQQQVASFELAWAGADLLASETALAAVADDAPAIEGALALLFAADAVASVLDKLETVYLEAGLDLAALRQLRAGTDWDLLRAAGSGARALEAAGRAVAASDGELGPVALDEQHALAQDAFRRFAADVVAPQAEAIHRHDRTVPESLLQPLREMGVFGLAIPERFGGSSPNDREDTLLMVVVTEALSEGSLAAAGSLITRPEILSRALMAGGTEAQKASWLPRLAAGDPLCAIAITEPDYGSDVAGLALRGTKVEGGWRLTGAKTWCTFAGKAGVLMVVTRTHPDRSLGHKGLSLLLVEKPSFDTHEFSVEQEGGGRLTGRAIPTIGYRGMHSFDLSFEDFFVPDANVVGGEAGLGQGFYLTMAGMVGGRMQTAARACGVMRAALRAAIRYGHDRKVFGSPLVDFPLTQAKLARMGARLAACRRLAYRVAGLIDAGQGRMEASLVKLLACRSAEMVTREALQLHGGMGYAEETPVSRYFVDARVLSIFEGAEETLALKVVARGLMERALGLAGAGA</sequence>
<reference evidence="9 10" key="1">
    <citation type="submission" date="2019-12" db="EMBL/GenBank/DDBJ databases">
        <authorList>
            <person name="Huq M.A."/>
        </authorList>
    </citation>
    <scope>NUCLEOTIDE SEQUENCE [LARGE SCALE GENOMIC DNA]</scope>
    <source>
        <strain evidence="9 10">MAH-25</strain>
    </source>
</reference>
<dbReference type="PROSITE" id="PS00073">
    <property type="entry name" value="ACYL_COA_DH_2"/>
    <property type="match status" value="1"/>
</dbReference>
<dbReference type="InterPro" id="IPR009075">
    <property type="entry name" value="AcylCo_DH/oxidase_C"/>
</dbReference>
<keyword evidence="3" id="KW-0285">Flavoprotein</keyword>
<dbReference type="InterPro" id="IPR009100">
    <property type="entry name" value="AcylCoA_DH/oxidase_NM_dom_sf"/>
</dbReference>
<dbReference type="RefSeq" id="WP_157400219.1">
    <property type="nucleotide sequence ID" value="NZ_WSEL01000009.1"/>
</dbReference>
<evidence type="ECO:0000256" key="1">
    <source>
        <dbReference type="ARBA" id="ARBA00001974"/>
    </source>
</evidence>
<dbReference type="InterPro" id="IPR037069">
    <property type="entry name" value="AcylCoA_DH/ox_N_sf"/>
</dbReference>
<evidence type="ECO:0000256" key="4">
    <source>
        <dbReference type="ARBA" id="ARBA00022827"/>
    </source>
</evidence>
<evidence type="ECO:0000259" key="8">
    <source>
        <dbReference type="Pfam" id="PF02771"/>
    </source>
</evidence>
<dbReference type="Pfam" id="PF00441">
    <property type="entry name" value="Acyl-CoA_dh_1"/>
    <property type="match status" value="1"/>
</dbReference>
<comment type="similarity">
    <text evidence="2">Belongs to the acyl-CoA dehydrogenase family.</text>
</comment>
<dbReference type="InterPro" id="IPR013786">
    <property type="entry name" value="AcylCoA_DH/ox_N"/>
</dbReference>
<evidence type="ECO:0000259" key="7">
    <source>
        <dbReference type="Pfam" id="PF02770"/>
    </source>
</evidence>
<feature type="domain" description="Acyl-CoA dehydrogenase/oxidase C-terminal" evidence="6">
    <location>
        <begin position="409"/>
        <end position="556"/>
    </location>
</feature>
<dbReference type="AlphaFoldDB" id="A0A6N8J1S2"/>
<feature type="domain" description="Acyl-CoA oxidase/dehydrogenase middle" evidence="7">
    <location>
        <begin position="285"/>
        <end position="393"/>
    </location>
</feature>
<comment type="caution">
    <text evidence="9">The sequence shown here is derived from an EMBL/GenBank/DDBJ whole genome shotgun (WGS) entry which is preliminary data.</text>
</comment>
<feature type="domain" description="Acyl-CoA dehydrogenase/oxidase N-terminal" evidence="8">
    <location>
        <begin position="165"/>
        <end position="281"/>
    </location>
</feature>
<dbReference type="EMBL" id="WSEL01000009">
    <property type="protein sequence ID" value="MVQ32243.1"/>
    <property type="molecule type" value="Genomic_DNA"/>
</dbReference>
<dbReference type="Pfam" id="PF02771">
    <property type="entry name" value="Acyl-CoA_dh_N"/>
    <property type="match status" value="1"/>
</dbReference>
<dbReference type="Proteomes" id="UP000469385">
    <property type="component" value="Unassembled WGS sequence"/>
</dbReference>
<dbReference type="PANTHER" id="PTHR43884:SF25">
    <property type="entry name" value="ACYL-COA DEHYDROGENASE YDBM-RELATED"/>
    <property type="match status" value="1"/>
</dbReference>
<dbReference type="CDD" id="cd00567">
    <property type="entry name" value="ACAD"/>
    <property type="match status" value="1"/>
</dbReference>
<dbReference type="Gene3D" id="1.10.540.10">
    <property type="entry name" value="Acyl-CoA dehydrogenase/oxidase, N-terminal domain"/>
    <property type="match status" value="1"/>
</dbReference>
<name>A0A6N8J1S2_9BURK</name>
<evidence type="ECO:0000256" key="3">
    <source>
        <dbReference type="ARBA" id="ARBA00022630"/>
    </source>
</evidence>
<dbReference type="SUPFAM" id="SSF56645">
    <property type="entry name" value="Acyl-CoA dehydrogenase NM domain-like"/>
    <property type="match status" value="1"/>
</dbReference>
<evidence type="ECO:0000256" key="2">
    <source>
        <dbReference type="ARBA" id="ARBA00009347"/>
    </source>
</evidence>
<dbReference type="InterPro" id="IPR006091">
    <property type="entry name" value="Acyl-CoA_Oxase/DH_mid-dom"/>
</dbReference>
<comment type="cofactor">
    <cofactor evidence="1">
        <name>FAD</name>
        <dbReference type="ChEBI" id="CHEBI:57692"/>
    </cofactor>
</comment>
<keyword evidence="4" id="KW-0274">FAD</keyword>
<organism evidence="9 10">
    <name type="scientific">Ramlibacter pinisoli</name>
    <dbReference type="NCBI Taxonomy" id="2682844"/>
    <lineage>
        <taxon>Bacteria</taxon>
        <taxon>Pseudomonadati</taxon>
        <taxon>Pseudomonadota</taxon>
        <taxon>Betaproteobacteria</taxon>
        <taxon>Burkholderiales</taxon>
        <taxon>Comamonadaceae</taxon>
        <taxon>Ramlibacter</taxon>
    </lineage>
</organism>
<evidence type="ECO:0000313" key="10">
    <source>
        <dbReference type="Proteomes" id="UP000469385"/>
    </source>
</evidence>
<protein>
    <submittedName>
        <fullName evidence="9">Acyl-CoA dehydrogenase</fullName>
    </submittedName>
</protein>
<evidence type="ECO:0000259" key="6">
    <source>
        <dbReference type="Pfam" id="PF00441"/>
    </source>
</evidence>
<proteinExistence type="inferred from homology"/>
<keyword evidence="5" id="KW-0560">Oxidoreductase</keyword>
<keyword evidence="10" id="KW-1185">Reference proteome</keyword>
<dbReference type="Gene3D" id="1.20.140.10">
    <property type="entry name" value="Butyryl-CoA Dehydrogenase, subunit A, domain 3"/>
    <property type="match status" value="1"/>
</dbReference>
<dbReference type="GO" id="GO:0003995">
    <property type="term" value="F:acyl-CoA dehydrogenase activity"/>
    <property type="evidence" value="ECO:0007669"/>
    <property type="project" value="InterPro"/>
</dbReference>
<evidence type="ECO:0000256" key="5">
    <source>
        <dbReference type="ARBA" id="ARBA00023002"/>
    </source>
</evidence>
<dbReference type="GO" id="GO:0050660">
    <property type="term" value="F:flavin adenine dinucleotide binding"/>
    <property type="evidence" value="ECO:0007669"/>
    <property type="project" value="InterPro"/>
</dbReference>
<dbReference type="InterPro" id="IPR036250">
    <property type="entry name" value="AcylCo_DH-like_C"/>
</dbReference>
<accession>A0A6N8J1S2</accession>